<reference evidence="4 5" key="1">
    <citation type="journal article" date="2024" name="Nat. Commun.">
        <title>Phylogenomics reveals the evolutionary origins of lichenization in chlorophyte algae.</title>
        <authorList>
            <person name="Puginier C."/>
            <person name="Libourel C."/>
            <person name="Otte J."/>
            <person name="Skaloud P."/>
            <person name="Haon M."/>
            <person name="Grisel S."/>
            <person name="Petersen M."/>
            <person name="Berrin J.G."/>
            <person name="Delaux P.M."/>
            <person name="Dal Grande F."/>
            <person name="Keller J."/>
        </authorList>
    </citation>
    <scope>NUCLEOTIDE SEQUENCE [LARGE SCALE GENOMIC DNA]</scope>
    <source>
        <strain evidence="4 5">SAG 216-7</strain>
    </source>
</reference>
<dbReference type="InterPro" id="IPR051091">
    <property type="entry name" value="O-Glucosyltr/Glycosyltrsf_90"/>
</dbReference>
<dbReference type="Pfam" id="PF05686">
    <property type="entry name" value="Glyco_transf_90"/>
    <property type="match status" value="1"/>
</dbReference>
<gene>
    <name evidence="4" type="ORF">WJX75_005789</name>
</gene>
<sequence>MVQEAALLEHVALFQIRNGQVISGLAGRLPDMEFVVNCLDEPRVLLGEGTAAQRMHTSCRGASQEAVQLWHQHGYFVGGWQPLDITIPTWMNDGANRVEPDEILGWRKRRPKLYFRGTSTGGRVDNTTAFHAMHRQRLVEYGLNRTEIMDLGFVGYVQCTEEACAAMQAQYGLKERVPEDEMWRYKFIMILDGNTFSSRLMRTLTSGSLVFRAGLFGEWFDERIQPHVHYIPVRLDFGDLQGKLDWALSHDKEAHAIAEQAALQAKMFIRSEDIQCYWYRLLLEYASLLRK</sequence>
<dbReference type="Proteomes" id="UP001491310">
    <property type="component" value="Unassembled WGS sequence"/>
</dbReference>
<dbReference type="PANTHER" id="PTHR12203:SF35">
    <property type="entry name" value="PROTEIN O-GLUCOSYLTRANSFERASE 1"/>
    <property type="match status" value="1"/>
</dbReference>
<comment type="similarity">
    <text evidence="1">Belongs to the glycosyltransferase 90 family.</text>
</comment>
<protein>
    <recommendedName>
        <fullName evidence="3">Glycosyl transferase CAP10 domain-containing protein</fullName>
    </recommendedName>
</protein>
<keyword evidence="2" id="KW-0808">Transferase</keyword>
<evidence type="ECO:0000313" key="5">
    <source>
        <dbReference type="Proteomes" id="UP001491310"/>
    </source>
</evidence>
<accession>A0ABR2YC88</accession>
<evidence type="ECO:0000259" key="3">
    <source>
        <dbReference type="SMART" id="SM00672"/>
    </source>
</evidence>
<organism evidence="4 5">
    <name type="scientific">Coccomyxa subellipsoidea</name>
    <dbReference type="NCBI Taxonomy" id="248742"/>
    <lineage>
        <taxon>Eukaryota</taxon>
        <taxon>Viridiplantae</taxon>
        <taxon>Chlorophyta</taxon>
        <taxon>core chlorophytes</taxon>
        <taxon>Trebouxiophyceae</taxon>
        <taxon>Trebouxiophyceae incertae sedis</taxon>
        <taxon>Coccomyxaceae</taxon>
        <taxon>Coccomyxa</taxon>
    </lineage>
</organism>
<proteinExistence type="inferred from homology"/>
<name>A0ABR2YC88_9CHLO</name>
<keyword evidence="5" id="KW-1185">Reference proteome</keyword>
<dbReference type="InterPro" id="IPR006598">
    <property type="entry name" value="CAP10"/>
</dbReference>
<dbReference type="PANTHER" id="PTHR12203">
    <property type="entry name" value="KDEL LYS-ASP-GLU-LEU CONTAINING - RELATED"/>
    <property type="match status" value="1"/>
</dbReference>
<evidence type="ECO:0000256" key="1">
    <source>
        <dbReference type="ARBA" id="ARBA00010118"/>
    </source>
</evidence>
<dbReference type="SMART" id="SM00672">
    <property type="entry name" value="CAP10"/>
    <property type="match status" value="1"/>
</dbReference>
<comment type="caution">
    <text evidence="4">The sequence shown here is derived from an EMBL/GenBank/DDBJ whole genome shotgun (WGS) entry which is preliminary data.</text>
</comment>
<evidence type="ECO:0000256" key="2">
    <source>
        <dbReference type="ARBA" id="ARBA00022679"/>
    </source>
</evidence>
<feature type="domain" description="Glycosyl transferase CAP10" evidence="3">
    <location>
        <begin position="28"/>
        <end position="291"/>
    </location>
</feature>
<dbReference type="EMBL" id="JALJOT010000016">
    <property type="protein sequence ID" value="KAK9902143.1"/>
    <property type="molecule type" value="Genomic_DNA"/>
</dbReference>
<evidence type="ECO:0000313" key="4">
    <source>
        <dbReference type="EMBL" id="KAK9902143.1"/>
    </source>
</evidence>